<gene>
    <name evidence="1" type="ORF">F5148DRAFT_1227735</name>
</gene>
<protein>
    <submittedName>
        <fullName evidence="1">Cytochrome P450</fullName>
    </submittedName>
</protein>
<keyword evidence="2" id="KW-1185">Reference proteome</keyword>
<sequence length="494" mass="55430">MGILSLSLQVLVIVSSLAAFLAIRDSRRRGGLPYPPGPRPLPFIGNVRDLPTEFLWLKLTELSKKHGDIISLHVFGQVVVALNSIKATKALFESRGEIYSDRPTIPMHELMEWQWVVSSARYAEYWRQSRRLLDRSLRPAAAAVYRPMQQAKTRVLLSDILANPDDWEVHLEHMAGVLILALGYGYEVKGRNDPKVTVAQKITKLGGETALPTAVLVNVFPFLQHIPEWLPWLSYKPLARYGRELGQQVMYEPMSFVRESISNGTAQPSLALENLQQTEKLSGLEREKAENVIAGALGTMYSDTVSSIMSFFVAILLNPDIQRKAQKELDTLTRRERLPTFEDRPDLPFVDAICKEVLRWRPITPLALPHATTQDNVYEGFFIPKGTMVLGNSWAILHDPVMYPEPDLFKPERFINPDGSSRDDPVLASAFGFGKRICPGRHFVDATLFIVVASLLSVFNIEKGLESFPFVGSGISRPKDKTAEELIAADVLTR</sequence>
<dbReference type="EMBL" id="JAGFNK010000263">
    <property type="protein sequence ID" value="KAI9454926.1"/>
    <property type="molecule type" value="Genomic_DNA"/>
</dbReference>
<name>A0ACC0TZK9_9AGAM</name>
<evidence type="ECO:0000313" key="1">
    <source>
        <dbReference type="EMBL" id="KAI9454926.1"/>
    </source>
</evidence>
<comment type="caution">
    <text evidence="1">The sequence shown here is derived from an EMBL/GenBank/DDBJ whole genome shotgun (WGS) entry which is preliminary data.</text>
</comment>
<reference evidence="1" key="1">
    <citation type="submission" date="2021-03" db="EMBL/GenBank/DDBJ databases">
        <title>Evolutionary priming and transition to the ectomycorrhizal habit in an iconic lineage of mushroom-forming fungi: is preadaptation a requirement?</title>
        <authorList>
            <consortium name="DOE Joint Genome Institute"/>
            <person name="Looney B.P."/>
            <person name="Miyauchi S."/>
            <person name="Morin E."/>
            <person name="Drula E."/>
            <person name="Courty P.E."/>
            <person name="Chicoki N."/>
            <person name="Fauchery L."/>
            <person name="Kohler A."/>
            <person name="Kuo A."/>
            <person name="LaButti K."/>
            <person name="Pangilinan J."/>
            <person name="Lipzen A."/>
            <person name="Riley R."/>
            <person name="Andreopoulos W."/>
            <person name="He G."/>
            <person name="Johnson J."/>
            <person name="Barry K.W."/>
            <person name="Grigoriev I.V."/>
            <person name="Nagy L."/>
            <person name="Hibbett D."/>
            <person name="Henrissat B."/>
            <person name="Matheny P.B."/>
            <person name="Labbe J."/>
            <person name="Martin A.F."/>
        </authorList>
    </citation>
    <scope>NUCLEOTIDE SEQUENCE</scope>
    <source>
        <strain evidence="1">BPL698</strain>
    </source>
</reference>
<evidence type="ECO:0000313" key="2">
    <source>
        <dbReference type="Proteomes" id="UP001207468"/>
    </source>
</evidence>
<proteinExistence type="predicted"/>
<dbReference type="Proteomes" id="UP001207468">
    <property type="component" value="Unassembled WGS sequence"/>
</dbReference>
<accession>A0ACC0TZK9</accession>
<organism evidence="1 2">
    <name type="scientific">Russula earlei</name>
    <dbReference type="NCBI Taxonomy" id="71964"/>
    <lineage>
        <taxon>Eukaryota</taxon>
        <taxon>Fungi</taxon>
        <taxon>Dikarya</taxon>
        <taxon>Basidiomycota</taxon>
        <taxon>Agaricomycotina</taxon>
        <taxon>Agaricomycetes</taxon>
        <taxon>Russulales</taxon>
        <taxon>Russulaceae</taxon>
        <taxon>Russula</taxon>
    </lineage>
</organism>